<dbReference type="Pfam" id="PF00635">
    <property type="entry name" value="Motile_Sperm"/>
    <property type="match status" value="1"/>
</dbReference>
<accession>A0A059F5Y3</accession>
<evidence type="ECO:0000313" key="3">
    <source>
        <dbReference type="EMBL" id="KCZ82522.1"/>
    </source>
</evidence>
<dbReference type="EMBL" id="KK365130">
    <property type="protein sequence ID" value="KCZ82522.1"/>
    <property type="molecule type" value="Genomic_DNA"/>
</dbReference>
<keyword evidence="4" id="KW-1185">Reference proteome</keyword>
<reference evidence="3 4" key="2">
    <citation type="submission" date="2014-03" db="EMBL/GenBank/DDBJ databases">
        <title>The Genome Sequence of Anncaliia algerae insect isolate PRA339.</title>
        <authorList>
            <consortium name="The Broad Institute Genome Sequencing Platform"/>
            <consortium name="The Broad Institute Genome Sequencing Center for Infectious Disease"/>
            <person name="Cuomo C."/>
            <person name="Becnel J."/>
            <person name="Sanscrainte N."/>
            <person name="Walker B."/>
            <person name="Young S.K."/>
            <person name="Zeng Q."/>
            <person name="Gargeya S."/>
            <person name="Fitzgerald M."/>
            <person name="Haas B."/>
            <person name="Abouelleil A."/>
            <person name="Alvarado L."/>
            <person name="Arachchi H.M."/>
            <person name="Berlin A.M."/>
            <person name="Chapman S.B."/>
            <person name="Dewar J."/>
            <person name="Goldberg J."/>
            <person name="Griggs A."/>
            <person name="Gujja S."/>
            <person name="Hansen M."/>
            <person name="Howarth C."/>
            <person name="Imamovic A."/>
            <person name="Larimer J."/>
            <person name="McCowan C."/>
            <person name="Murphy C."/>
            <person name="Neiman D."/>
            <person name="Pearson M."/>
            <person name="Priest M."/>
            <person name="Roberts A."/>
            <person name="Saif S."/>
            <person name="Shea T."/>
            <person name="Sisk P."/>
            <person name="Sykes S."/>
            <person name="Wortman J."/>
            <person name="Nusbaum C."/>
            <person name="Birren B."/>
        </authorList>
    </citation>
    <scope>NUCLEOTIDE SEQUENCE [LARGE SCALE GENOMIC DNA]</scope>
    <source>
        <strain evidence="3 4">PRA339</strain>
    </source>
</reference>
<organism evidence="3 4">
    <name type="scientific">Anncaliia algerae PRA339</name>
    <dbReference type="NCBI Taxonomy" id="1288291"/>
    <lineage>
        <taxon>Eukaryota</taxon>
        <taxon>Fungi</taxon>
        <taxon>Fungi incertae sedis</taxon>
        <taxon>Microsporidia</taxon>
        <taxon>Tubulinosematoidea</taxon>
        <taxon>Tubulinosematidae</taxon>
        <taxon>Anncaliia</taxon>
    </lineage>
</organism>
<name>A0A059F5Y3_9MICR</name>
<proteinExistence type="predicted"/>
<evidence type="ECO:0000256" key="1">
    <source>
        <dbReference type="SAM" id="Phobius"/>
    </source>
</evidence>
<dbReference type="PROSITE" id="PS50202">
    <property type="entry name" value="MSP"/>
    <property type="match status" value="1"/>
</dbReference>
<dbReference type="Proteomes" id="UP000030655">
    <property type="component" value="Unassembled WGS sequence"/>
</dbReference>
<dbReference type="SUPFAM" id="SSF49354">
    <property type="entry name" value="PapD-like"/>
    <property type="match status" value="1"/>
</dbReference>
<gene>
    <name evidence="3" type="ORF">H312_00180</name>
</gene>
<dbReference type="Gene3D" id="2.60.40.10">
    <property type="entry name" value="Immunoglobulins"/>
    <property type="match status" value="1"/>
</dbReference>
<keyword evidence="1" id="KW-0812">Transmembrane</keyword>
<dbReference type="STRING" id="1288291.A0A059F5Y3"/>
<dbReference type="VEuPathDB" id="MicrosporidiaDB:H312_00180"/>
<feature type="domain" description="MSP" evidence="2">
    <location>
        <begin position="4"/>
        <end position="117"/>
    </location>
</feature>
<sequence length="153" mass="17828">MGEEILIDPESTISIDPVSRRGEIVMNNQGMVGKGYKIKTTKPDDYTVKPNIGIIHPLQKSVIEIIVQPKTKISSEHKFLIEVYNFDWRRGAEKFKEFLKETKEPPIIKRMLSIKLNEPIIKEFNFKSKKVYEIVCLVIIFIQFLLLVYKMLS</sequence>
<keyword evidence="1" id="KW-1133">Transmembrane helix</keyword>
<feature type="transmembrane region" description="Helical" evidence="1">
    <location>
        <begin position="131"/>
        <end position="152"/>
    </location>
</feature>
<evidence type="ECO:0000313" key="4">
    <source>
        <dbReference type="Proteomes" id="UP000030655"/>
    </source>
</evidence>
<keyword evidence="1" id="KW-0472">Membrane</keyword>
<reference evidence="4" key="1">
    <citation type="submission" date="2013-02" db="EMBL/GenBank/DDBJ databases">
        <authorList>
            <consortium name="The Broad Institute Genome Sequencing Platform"/>
            <person name="Cuomo C."/>
            <person name="Becnel J."/>
            <person name="Sanscrainte N."/>
            <person name="Walker B."/>
            <person name="Young S.K."/>
            <person name="Zeng Q."/>
            <person name="Gargeya S."/>
            <person name="Fitzgerald M."/>
            <person name="Haas B."/>
            <person name="Abouelleil A."/>
            <person name="Alvarado L."/>
            <person name="Arachchi H.M."/>
            <person name="Berlin A.M."/>
            <person name="Chapman S.B."/>
            <person name="Dewar J."/>
            <person name="Goldberg J."/>
            <person name="Griggs A."/>
            <person name="Gujja S."/>
            <person name="Hansen M."/>
            <person name="Howarth C."/>
            <person name="Imamovic A."/>
            <person name="Larimer J."/>
            <person name="McCowan C."/>
            <person name="Murphy C."/>
            <person name="Neiman D."/>
            <person name="Pearson M."/>
            <person name="Priest M."/>
            <person name="Roberts A."/>
            <person name="Saif S."/>
            <person name="Shea T."/>
            <person name="Sisk P."/>
            <person name="Sykes S."/>
            <person name="Wortman J."/>
            <person name="Nusbaum C."/>
            <person name="Birren B."/>
        </authorList>
    </citation>
    <scope>NUCLEOTIDE SEQUENCE [LARGE SCALE GENOMIC DNA]</scope>
    <source>
        <strain evidence="4">PRA339</strain>
    </source>
</reference>
<dbReference type="InterPro" id="IPR013783">
    <property type="entry name" value="Ig-like_fold"/>
</dbReference>
<dbReference type="AlphaFoldDB" id="A0A059F5Y3"/>
<protein>
    <recommendedName>
        <fullName evidence="2">MSP domain-containing protein</fullName>
    </recommendedName>
</protein>
<dbReference type="InterPro" id="IPR008962">
    <property type="entry name" value="PapD-like_sf"/>
</dbReference>
<dbReference type="OrthoDB" id="264603at2759"/>
<dbReference type="InterPro" id="IPR000535">
    <property type="entry name" value="MSP_dom"/>
</dbReference>
<evidence type="ECO:0000259" key="2">
    <source>
        <dbReference type="PROSITE" id="PS50202"/>
    </source>
</evidence>
<dbReference type="HOGENOM" id="CLU_130507_0_0_1"/>